<protein>
    <submittedName>
        <fullName evidence="2">Uncharacterized protein</fullName>
    </submittedName>
</protein>
<feature type="region of interest" description="Disordered" evidence="1">
    <location>
        <begin position="1"/>
        <end position="20"/>
    </location>
</feature>
<accession>A0A8T2NJX8</accession>
<evidence type="ECO:0000313" key="3">
    <source>
        <dbReference type="Proteomes" id="UP000824540"/>
    </source>
</evidence>
<name>A0A8T2NJX8_9TELE</name>
<dbReference type="EMBL" id="JAFBMS010000042">
    <property type="protein sequence ID" value="KAG9340549.1"/>
    <property type="molecule type" value="Genomic_DNA"/>
</dbReference>
<evidence type="ECO:0000256" key="1">
    <source>
        <dbReference type="SAM" id="MobiDB-lite"/>
    </source>
</evidence>
<reference evidence="2" key="1">
    <citation type="thesis" date="2021" institute="BYU ScholarsArchive" country="Provo, UT, USA">
        <title>Applications of and Algorithms for Genome Assembly and Genomic Analyses with an Emphasis on Marine Teleosts.</title>
        <authorList>
            <person name="Pickett B.D."/>
        </authorList>
    </citation>
    <scope>NUCLEOTIDE SEQUENCE</scope>
    <source>
        <strain evidence="2">HI-2016</strain>
    </source>
</reference>
<proteinExistence type="predicted"/>
<gene>
    <name evidence="2" type="ORF">JZ751_021371</name>
</gene>
<dbReference type="Proteomes" id="UP000824540">
    <property type="component" value="Unassembled WGS sequence"/>
</dbReference>
<organism evidence="2 3">
    <name type="scientific">Albula glossodonta</name>
    <name type="common">roundjaw bonefish</name>
    <dbReference type="NCBI Taxonomy" id="121402"/>
    <lineage>
        <taxon>Eukaryota</taxon>
        <taxon>Metazoa</taxon>
        <taxon>Chordata</taxon>
        <taxon>Craniata</taxon>
        <taxon>Vertebrata</taxon>
        <taxon>Euteleostomi</taxon>
        <taxon>Actinopterygii</taxon>
        <taxon>Neopterygii</taxon>
        <taxon>Teleostei</taxon>
        <taxon>Albuliformes</taxon>
        <taxon>Albulidae</taxon>
        <taxon>Albula</taxon>
    </lineage>
</organism>
<sequence>MCFLSGNGAGGGGPFGPPLWEGLEGDTEACRPAMTAMSPQWNLKPNTAPARSLDSNPCPGCLSSCCAGQAEASSNCPYLMELGTQGGLQSAEGRRLPAPRDQP</sequence>
<dbReference type="AlphaFoldDB" id="A0A8T2NJX8"/>
<evidence type="ECO:0000313" key="2">
    <source>
        <dbReference type="EMBL" id="KAG9340549.1"/>
    </source>
</evidence>
<comment type="caution">
    <text evidence="2">The sequence shown here is derived from an EMBL/GenBank/DDBJ whole genome shotgun (WGS) entry which is preliminary data.</text>
</comment>
<keyword evidence="3" id="KW-1185">Reference proteome</keyword>